<keyword evidence="1" id="KW-0812">Transmembrane</keyword>
<feature type="transmembrane region" description="Helical" evidence="1">
    <location>
        <begin position="44"/>
        <end position="77"/>
    </location>
</feature>
<reference evidence="2" key="1">
    <citation type="submission" date="2021-05" db="EMBL/GenBank/DDBJ databases">
        <authorList>
            <person name="Alioto T."/>
            <person name="Alioto T."/>
            <person name="Gomez Garrido J."/>
        </authorList>
    </citation>
    <scope>NUCLEOTIDE SEQUENCE</scope>
</reference>
<protein>
    <submittedName>
        <fullName evidence="2">(northern house mosquito) hypothetical protein</fullName>
    </submittedName>
</protein>
<name>A0A8D8AU15_CULPI</name>
<keyword evidence="1" id="KW-1133">Transmembrane helix</keyword>
<organism evidence="2">
    <name type="scientific">Culex pipiens</name>
    <name type="common">House mosquito</name>
    <dbReference type="NCBI Taxonomy" id="7175"/>
    <lineage>
        <taxon>Eukaryota</taxon>
        <taxon>Metazoa</taxon>
        <taxon>Ecdysozoa</taxon>
        <taxon>Arthropoda</taxon>
        <taxon>Hexapoda</taxon>
        <taxon>Insecta</taxon>
        <taxon>Pterygota</taxon>
        <taxon>Neoptera</taxon>
        <taxon>Endopterygota</taxon>
        <taxon>Diptera</taxon>
        <taxon>Nematocera</taxon>
        <taxon>Culicoidea</taxon>
        <taxon>Culicidae</taxon>
        <taxon>Culicinae</taxon>
        <taxon>Culicini</taxon>
        <taxon>Culex</taxon>
        <taxon>Culex</taxon>
    </lineage>
</organism>
<keyword evidence="1" id="KW-0472">Membrane</keyword>
<dbReference type="EMBL" id="HBUE01040801">
    <property type="protein sequence ID" value="CAG6460522.1"/>
    <property type="molecule type" value="Transcribed_RNA"/>
</dbReference>
<sequence length="170" mass="19394">MKTKAPFCLVVVADSRRVVGAVGMKQLIHKPATLSPTSNTLLYLLNLLFFVMLVFWYVDWCLFFFLLFTLFSFLFFWLKSDSPHSLYPLFRLIPYPIEGKKTRLYSGTPHKPTTPHTIITLTNTHSHTFEQLFLGTLGCPQVSRIGRSKGISRACSFLLSSFLLLTPLLT</sequence>
<evidence type="ECO:0000256" key="1">
    <source>
        <dbReference type="SAM" id="Phobius"/>
    </source>
</evidence>
<accession>A0A8D8AU15</accession>
<evidence type="ECO:0000313" key="2">
    <source>
        <dbReference type="EMBL" id="CAG6460522.1"/>
    </source>
</evidence>
<dbReference type="AlphaFoldDB" id="A0A8D8AU15"/>
<proteinExistence type="predicted"/>